<feature type="transmembrane region" description="Helical" evidence="15">
    <location>
        <begin position="338"/>
        <end position="362"/>
    </location>
</feature>
<dbReference type="Proteomes" id="UP000808337">
    <property type="component" value="Unassembled WGS sequence"/>
</dbReference>
<dbReference type="PRINTS" id="PR00326">
    <property type="entry name" value="GTP1OBG"/>
</dbReference>
<keyword evidence="14" id="KW-0460">Magnesium</keyword>
<evidence type="ECO:0000256" key="1">
    <source>
        <dbReference type="ARBA" id="ARBA00004651"/>
    </source>
</evidence>
<feature type="binding site" evidence="13">
    <location>
        <begin position="62"/>
        <end position="65"/>
    </location>
    <ligand>
        <name>GTP</name>
        <dbReference type="ChEBI" id="CHEBI:37565"/>
        <label>1</label>
    </ligand>
</feature>
<keyword evidence="9" id="KW-0406">Ion transport</keyword>
<feature type="domain" description="FeoB-type G" evidence="16">
    <location>
        <begin position="8"/>
        <end position="170"/>
    </location>
</feature>
<evidence type="ECO:0000256" key="2">
    <source>
        <dbReference type="ARBA" id="ARBA00022448"/>
    </source>
</evidence>
<feature type="binding site" evidence="14">
    <location>
        <position position="26"/>
    </location>
    <ligand>
        <name>Mg(2+)</name>
        <dbReference type="ChEBI" id="CHEBI:18420"/>
        <label>2</label>
    </ligand>
</feature>
<keyword evidence="14" id="KW-0479">Metal-binding</keyword>
<dbReference type="PANTHER" id="PTHR43185:SF1">
    <property type="entry name" value="FE(2+) TRANSPORTER FEOB"/>
    <property type="match status" value="1"/>
</dbReference>
<dbReference type="InterPro" id="IPR003373">
    <property type="entry name" value="Fe2_transport_prot-B"/>
</dbReference>
<dbReference type="InterPro" id="IPR050860">
    <property type="entry name" value="FeoB_GTPase"/>
</dbReference>
<comment type="caution">
    <text evidence="17">The sequence shown here is derived from an EMBL/GenBank/DDBJ whole genome shotgun (WGS) entry which is preliminary data.</text>
</comment>
<feature type="binding site" evidence="14">
    <location>
        <position position="30"/>
    </location>
    <ligand>
        <name>Mg(2+)</name>
        <dbReference type="ChEBI" id="CHEBI:18420"/>
        <label>2</label>
    </ligand>
</feature>
<dbReference type="InterPro" id="IPR006073">
    <property type="entry name" value="GTP-bd"/>
</dbReference>
<evidence type="ECO:0000256" key="7">
    <source>
        <dbReference type="ARBA" id="ARBA00022989"/>
    </source>
</evidence>
<keyword evidence="6 13" id="KW-0547">Nucleotide-binding</keyword>
<protein>
    <recommendedName>
        <fullName evidence="12 15">Ferrous iron transport protein B</fullName>
    </recommendedName>
</protein>
<dbReference type="GO" id="GO:0005525">
    <property type="term" value="F:GTP binding"/>
    <property type="evidence" value="ECO:0007669"/>
    <property type="project" value="UniProtKB-KW"/>
</dbReference>
<feature type="transmembrane region" description="Helical" evidence="15">
    <location>
        <begin position="416"/>
        <end position="442"/>
    </location>
</feature>
<dbReference type="NCBIfam" id="TIGR00437">
    <property type="entry name" value="feoB"/>
    <property type="match status" value="1"/>
</dbReference>
<evidence type="ECO:0000256" key="4">
    <source>
        <dbReference type="ARBA" id="ARBA00022496"/>
    </source>
</evidence>
<evidence type="ECO:0000256" key="13">
    <source>
        <dbReference type="PIRSR" id="PIRSR603373-1"/>
    </source>
</evidence>
<dbReference type="Pfam" id="PF07670">
    <property type="entry name" value="Gate"/>
    <property type="match status" value="2"/>
</dbReference>
<keyword evidence="8 15" id="KW-0408">Iron</keyword>
<feature type="transmembrane region" description="Helical" evidence="15">
    <location>
        <begin position="513"/>
        <end position="532"/>
    </location>
</feature>
<keyword evidence="3" id="KW-1003">Cell membrane</keyword>
<evidence type="ECO:0000256" key="5">
    <source>
        <dbReference type="ARBA" id="ARBA00022692"/>
    </source>
</evidence>
<feature type="binding site" evidence="14">
    <location>
        <position position="29"/>
    </location>
    <ligand>
        <name>Mg(2+)</name>
        <dbReference type="ChEBI" id="CHEBI:18420"/>
        <label>2</label>
    </ligand>
</feature>
<feature type="transmembrane region" description="Helical" evidence="15">
    <location>
        <begin position="282"/>
        <end position="303"/>
    </location>
</feature>
<feature type="transmembrane region" description="Helical" evidence="15">
    <location>
        <begin position="670"/>
        <end position="690"/>
    </location>
</feature>
<feature type="binding site" evidence="13">
    <location>
        <begin position="40"/>
        <end position="44"/>
    </location>
    <ligand>
        <name>GTP</name>
        <dbReference type="ChEBI" id="CHEBI:37565"/>
        <label>1</label>
    </ligand>
</feature>
<dbReference type="CDD" id="cd01879">
    <property type="entry name" value="FeoB"/>
    <property type="match status" value="1"/>
</dbReference>
<evidence type="ECO:0000256" key="11">
    <source>
        <dbReference type="ARBA" id="ARBA00023136"/>
    </source>
</evidence>
<name>A0A9D7XLM1_9BACT</name>
<evidence type="ECO:0000256" key="8">
    <source>
        <dbReference type="ARBA" id="ARBA00023004"/>
    </source>
</evidence>
<dbReference type="EMBL" id="JADKGY010000001">
    <property type="protein sequence ID" value="MBK9981264.1"/>
    <property type="molecule type" value="Genomic_DNA"/>
</dbReference>
<dbReference type="Pfam" id="PF02421">
    <property type="entry name" value="FeoB_N"/>
    <property type="match status" value="1"/>
</dbReference>
<dbReference type="InterPro" id="IPR027417">
    <property type="entry name" value="P-loop_NTPase"/>
</dbReference>
<feature type="transmembrane region" description="Helical" evidence="15">
    <location>
        <begin position="639"/>
        <end position="658"/>
    </location>
</feature>
<reference evidence="17 18" key="1">
    <citation type="submission" date="2020-10" db="EMBL/GenBank/DDBJ databases">
        <title>Connecting structure to function with the recovery of over 1000 high-quality activated sludge metagenome-assembled genomes encoding full-length rRNA genes using long-read sequencing.</title>
        <authorList>
            <person name="Singleton C.M."/>
            <person name="Petriglieri F."/>
            <person name="Kristensen J.M."/>
            <person name="Kirkegaard R.H."/>
            <person name="Michaelsen T.Y."/>
            <person name="Andersen M.H."/>
            <person name="Karst S.M."/>
            <person name="Dueholm M.S."/>
            <person name="Nielsen P.H."/>
            <person name="Albertsen M."/>
        </authorList>
    </citation>
    <scope>NUCLEOTIDE SEQUENCE [LARGE SCALE GENOMIC DNA]</scope>
    <source>
        <strain evidence="17">Ribe_18-Q3-R11-54_MAXAC.273</strain>
    </source>
</reference>
<accession>A0A9D7XLM1</accession>
<gene>
    <name evidence="17" type="primary">feoB</name>
    <name evidence="17" type="ORF">IPP15_02365</name>
</gene>
<dbReference type="Gene3D" id="3.40.50.300">
    <property type="entry name" value="P-loop containing nucleotide triphosphate hydrolases"/>
    <property type="match status" value="1"/>
</dbReference>
<keyword evidence="10 13" id="KW-0342">GTP-binding</keyword>
<dbReference type="PROSITE" id="PS51711">
    <property type="entry name" value="G_FEOB"/>
    <property type="match status" value="1"/>
</dbReference>
<sequence>MTSTSVARKLVLMAGNPNSGKSTLFNLLTGLNQKVGNYPGVTVDKKTGVLELGAFKEIEILDLPGAYSMYPSSKDERIVVRQFLETKPKPDLILYVADLSQLEKQILLLTQIIDLGLPVILALNMADMTGITIQTHILEEHFKIPVVLISGKTSFGITALKMQMNFMLYEKFVAKEPYYKFTAQEKKLTDQFKNSVSSTTDYGRLLTLHHGAWIDNIPNEMRQEIKEKSEKEGFNPIQSQIHETMDRYDRFTPVIRKALHLVPGGAGAKITDRIDKWVMHPVLGSIIFFLIMLLIFQAIFAWAEWPMNFIEYSMGELNLGIRHLLPTGWISDLLCDGVLAGLTGILVFIPQIAILFLFIGILEEIGYMSRAVSMFDMMMRKFGLNGRSIVALVSGGACAIPAIMSTRSISNWKERLITIMVTPFISCSARIPVYAILIGFAVPKGRLFGFEQQGLALMGLYGIGIMAALTAAYILKKLLHSSDRSFLMMELPVYRPPVIKNLFYLVIEKTKSFVLGAGKIIIIISLVLWFLASFGPAMKSVAGESQPMDKSHIAKLAIQDSYAGILGKFIEPVIAPLGFDWKMGIALISSFAAREVFVGTMATIYRIEDDSDVASIRTRMAEDRHSDTGVLVYNPATTWSLLIFYAFAMQCMSTLAIVKRETRSWKWPIIQFVMMTGLAYLASWLVYHWLK</sequence>
<evidence type="ECO:0000256" key="6">
    <source>
        <dbReference type="ARBA" id="ARBA00022741"/>
    </source>
</evidence>
<evidence type="ECO:0000256" key="10">
    <source>
        <dbReference type="ARBA" id="ARBA00023134"/>
    </source>
</evidence>
<evidence type="ECO:0000259" key="16">
    <source>
        <dbReference type="PROSITE" id="PS51711"/>
    </source>
</evidence>
<proteinExistence type="inferred from homology"/>
<feature type="binding site" evidence="13">
    <location>
        <begin position="15"/>
        <end position="22"/>
    </location>
    <ligand>
        <name>GTP</name>
        <dbReference type="ChEBI" id="CHEBI:37565"/>
        <label>1</label>
    </ligand>
</feature>
<evidence type="ECO:0000313" key="18">
    <source>
        <dbReference type="Proteomes" id="UP000808337"/>
    </source>
</evidence>
<dbReference type="GO" id="GO:0046872">
    <property type="term" value="F:metal ion binding"/>
    <property type="evidence" value="ECO:0007669"/>
    <property type="project" value="UniProtKB-KW"/>
</dbReference>
<dbReference type="InterPro" id="IPR005225">
    <property type="entry name" value="Small_GTP-bd"/>
</dbReference>
<comment type="similarity">
    <text evidence="15">Belongs to the TRAFAC class TrmE-Era-EngA-EngB-Septin-like GTPase superfamily. FeoB GTPase (TC 9.A.8) family.</text>
</comment>
<keyword evidence="2 15" id="KW-0813">Transport</keyword>
<dbReference type="SUPFAM" id="SSF52540">
    <property type="entry name" value="P-loop containing nucleoside triphosphate hydrolases"/>
    <property type="match status" value="1"/>
</dbReference>
<dbReference type="PANTHER" id="PTHR43185">
    <property type="entry name" value="FERROUS IRON TRANSPORT PROTEIN B"/>
    <property type="match status" value="1"/>
</dbReference>
<evidence type="ECO:0000256" key="14">
    <source>
        <dbReference type="PIRSR" id="PIRSR603373-2"/>
    </source>
</evidence>
<feature type="transmembrane region" description="Helical" evidence="15">
    <location>
        <begin position="382"/>
        <end position="404"/>
    </location>
</feature>
<evidence type="ECO:0000256" key="15">
    <source>
        <dbReference type="RuleBase" id="RU362098"/>
    </source>
</evidence>
<evidence type="ECO:0000313" key="17">
    <source>
        <dbReference type="EMBL" id="MBK9981264.1"/>
    </source>
</evidence>
<dbReference type="GO" id="GO:0005886">
    <property type="term" value="C:plasma membrane"/>
    <property type="evidence" value="ECO:0007669"/>
    <property type="project" value="UniProtKB-SubCell"/>
</dbReference>
<keyword evidence="5 15" id="KW-0812">Transmembrane</keyword>
<evidence type="ECO:0000256" key="3">
    <source>
        <dbReference type="ARBA" id="ARBA00022475"/>
    </source>
</evidence>
<keyword evidence="11 15" id="KW-0472">Membrane</keyword>
<dbReference type="Pfam" id="PF07664">
    <property type="entry name" value="FeoB_C"/>
    <property type="match status" value="1"/>
</dbReference>
<organism evidence="17 18">
    <name type="scientific">Candidatus Opimibacter skivensis</name>
    <dbReference type="NCBI Taxonomy" id="2982028"/>
    <lineage>
        <taxon>Bacteria</taxon>
        <taxon>Pseudomonadati</taxon>
        <taxon>Bacteroidota</taxon>
        <taxon>Saprospiria</taxon>
        <taxon>Saprospirales</taxon>
        <taxon>Saprospiraceae</taxon>
        <taxon>Candidatus Opimibacter</taxon>
    </lineage>
</organism>
<dbReference type="InterPro" id="IPR011642">
    <property type="entry name" value="Gate_dom"/>
</dbReference>
<keyword evidence="4 15" id="KW-0410">Iron transport</keyword>
<keyword evidence="7 15" id="KW-1133">Transmembrane helix</keyword>
<evidence type="ECO:0000256" key="12">
    <source>
        <dbReference type="NCBIfam" id="TIGR00437"/>
    </source>
</evidence>
<dbReference type="AlphaFoldDB" id="A0A9D7XLM1"/>
<feature type="transmembrane region" description="Helical" evidence="15">
    <location>
        <begin position="454"/>
        <end position="474"/>
    </location>
</feature>
<comment type="subcellular location">
    <subcellularLocation>
        <location evidence="15">Cell inner membrane</location>
        <topology evidence="15">Multi-pass membrane protein</topology>
    </subcellularLocation>
    <subcellularLocation>
        <location evidence="1">Cell membrane</location>
        <topology evidence="1">Multi-pass membrane protein</topology>
    </subcellularLocation>
</comment>
<dbReference type="NCBIfam" id="TIGR00231">
    <property type="entry name" value="small_GTP"/>
    <property type="match status" value="1"/>
</dbReference>
<feature type="binding site" evidence="13">
    <location>
        <begin position="124"/>
        <end position="127"/>
    </location>
    <ligand>
        <name>GTP</name>
        <dbReference type="ChEBI" id="CHEBI:37565"/>
        <label>1</label>
    </ligand>
</feature>
<evidence type="ECO:0000256" key="9">
    <source>
        <dbReference type="ARBA" id="ARBA00023065"/>
    </source>
</evidence>
<dbReference type="InterPro" id="IPR011640">
    <property type="entry name" value="Fe2_transport_prot_B_C"/>
</dbReference>
<dbReference type="InterPro" id="IPR030389">
    <property type="entry name" value="G_FEOB_dom"/>
</dbReference>
<dbReference type="GO" id="GO:0015093">
    <property type="term" value="F:ferrous iron transmembrane transporter activity"/>
    <property type="evidence" value="ECO:0007669"/>
    <property type="project" value="UniProtKB-UniRule"/>
</dbReference>
<comment type="function">
    <text evidence="15">Probable transporter of a GTP-driven Fe(2+) uptake system.</text>
</comment>